<evidence type="ECO:0000256" key="3">
    <source>
        <dbReference type="ARBA" id="ARBA00022475"/>
    </source>
</evidence>
<keyword evidence="3" id="KW-1003">Cell membrane</keyword>
<keyword evidence="2 7" id="KW-0813">Transport</keyword>
<evidence type="ECO:0000313" key="9">
    <source>
        <dbReference type="EMBL" id="STO97716.1"/>
    </source>
</evidence>
<evidence type="ECO:0000256" key="2">
    <source>
        <dbReference type="ARBA" id="ARBA00022448"/>
    </source>
</evidence>
<accession>A0A377J799</accession>
<dbReference type="PANTHER" id="PTHR30465">
    <property type="entry name" value="INNER MEMBRANE ABC TRANSPORTER"/>
    <property type="match status" value="1"/>
</dbReference>
<organism evidence="9 10">
    <name type="scientific">Helicobacter canis</name>
    <dbReference type="NCBI Taxonomy" id="29419"/>
    <lineage>
        <taxon>Bacteria</taxon>
        <taxon>Pseudomonadati</taxon>
        <taxon>Campylobacterota</taxon>
        <taxon>Epsilonproteobacteria</taxon>
        <taxon>Campylobacterales</taxon>
        <taxon>Helicobacteraceae</taxon>
        <taxon>Helicobacter</taxon>
    </lineage>
</organism>
<dbReference type="Proteomes" id="UP000254841">
    <property type="component" value="Unassembled WGS sequence"/>
</dbReference>
<evidence type="ECO:0000256" key="6">
    <source>
        <dbReference type="ARBA" id="ARBA00023136"/>
    </source>
</evidence>
<comment type="similarity">
    <text evidence="7">Belongs to the binding-protein-dependent transport system permease family.</text>
</comment>
<feature type="transmembrane region" description="Helical" evidence="7">
    <location>
        <begin position="311"/>
        <end position="337"/>
    </location>
</feature>
<dbReference type="AlphaFoldDB" id="A0A377J799"/>
<dbReference type="GO" id="GO:0005886">
    <property type="term" value="C:plasma membrane"/>
    <property type="evidence" value="ECO:0007669"/>
    <property type="project" value="UniProtKB-SubCell"/>
</dbReference>
<evidence type="ECO:0000256" key="1">
    <source>
        <dbReference type="ARBA" id="ARBA00004651"/>
    </source>
</evidence>
<feature type="domain" description="ABC transmembrane type-1" evidence="8">
    <location>
        <begin position="117"/>
        <end position="330"/>
    </location>
</feature>
<dbReference type="CDD" id="cd06261">
    <property type="entry name" value="TM_PBP2"/>
    <property type="match status" value="1"/>
</dbReference>
<protein>
    <submittedName>
        <fullName evidence="9">Oligopeptide transport system permease OppB</fullName>
    </submittedName>
</protein>
<dbReference type="PANTHER" id="PTHR30465:SF66">
    <property type="entry name" value="INNER MEMBRANE ABC TRANSPORTER PERMEASE PROTEIN YEJB"/>
    <property type="match status" value="1"/>
</dbReference>
<feature type="transmembrane region" description="Helical" evidence="7">
    <location>
        <begin position="125"/>
        <end position="144"/>
    </location>
</feature>
<evidence type="ECO:0000256" key="7">
    <source>
        <dbReference type="RuleBase" id="RU363032"/>
    </source>
</evidence>
<evidence type="ECO:0000259" key="8">
    <source>
        <dbReference type="PROSITE" id="PS50928"/>
    </source>
</evidence>
<gene>
    <name evidence="9" type="primary">yejB</name>
    <name evidence="9" type="ORF">NCTC12410_01552</name>
</gene>
<comment type="subcellular location">
    <subcellularLocation>
        <location evidence="1 7">Cell membrane</location>
        <topology evidence="1 7">Multi-pass membrane protein</topology>
    </subcellularLocation>
</comment>
<dbReference type="SUPFAM" id="SSF161098">
    <property type="entry name" value="MetI-like"/>
    <property type="match status" value="1"/>
</dbReference>
<evidence type="ECO:0000256" key="4">
    <source>
        <dbReference type="ARBA" id="ARBA00022692"/>
    </source>
</evidence>
<evidence type="ECO:0000256" key="5">
    <source>
        <dbReference type="ARBA" id="ARBA00022989"/>
    </source>
</evidence>
<dbReference type="PROSITE" id="PS50928">
    <property type="entry name" value="ABC_TM1"/>
    <property type="match status" value="1"/>
</dbReference>
<evidence type="ECO:0000313" key="10">
    <source>
        <dbReference type="Proteomes" id="UP000254841"/>
    </source>
</evidence>
<dbReference type="Gene3D" id="1.10.3720.10">
    <property type="entry name" value="MetI-like"/>
    <property type="match status" value="1"/>
</dbReference>
<proteinExistence type="inferred from homology"/>
<dbReference type="GO" id="GO:0055085">
    <property type="term" value="P:transmembrane transport"/>
    <property type="evidence" value="ECO:0007669"/>
    <property type="project" value="InterPro"/>
</dbReference>
<keyword evidence="4 7" id="KW-0812">Transmembrane</keyword>
<dbReference type="InterPro" id="IPR035906">
    <property type="entry name" value="MetI-like_sf"/>
</dbReference>
<dbReference type="EMBL" id="UGHV01000001">
    <property type="protein sequence ID" value="STO97716.1"/>
    <property type="molecule type" value="Genomic_DNA"/>
</dbReference>
<keyword evidence="6 7" id="KW-0472">Membrane</keyword>
<feature type="transmembrane region" description="Helical" evidence="7">
    <location>
        <begin position="264"/>
        <end position="291"/>
    </location>
</feature>
<keyword evidence="5 7" id="KW-1133">Transmembrane helix</keyword>
<sequence>MLIYIVKRLGLLIPTLFGIITLNFLLIQLAPGGPVEQMISKLESSHISEAGAGIKPSEYKASKGVPSALIEELRVQYGFDKPLWERFALLLRSYVVFDLGQSYYRKAPVWEIICEKLPVSISLGVFSTLLMYLLAIPLGVYNAYHNGSRFDSISSFIIVVCNAVPPFLFGVVGIVFLASMWEIFPLRGLVSDDFELLSPAGKVLDYLHHITLPVLCLSLGSLAWLTFLTKHSFIDELHKPYVLCARAKGVSEARILYGHIFRNAMLLVIASFPSAFLGMFLSGSLMIEMLFSLDGLGLLGYESLLSRDYPVVFGSLYIFTLLALVFGILSDIAYTLIDPRIHFDTR</sequence>
<feature type="transmembrane region" description="Helical" evidence="7">
    <location>
        <begin position="156"/>
        <end position="181"/>
    </location>
</feature>
<feature type="transmembrane region" description="Helical" evidence="7">
    <location>
        <begin position="206"/>
        <end position="229"/>
    </location>
</feature>
<reference evidence="9 10" key="1">
    <citation type="submission" date="2018-06" db="EMBL/GenBank/DDBJ databases">
        <authorList>
            <consortium name="Pathogen Informatics"/>
            <person name="Doyle S."/>
        </authorList>
    </citation>
    <scope>NUCLEOTIDE SEQUENCE [LARGE SCALE GENOMIC DNA]</scope>
    <source>
        <strain evidence="9 10">NCTC12410</strain>
    </source>
</reference>
<dbReference type="Pfam" id="PF00528">
    <property type="entry name" value="BPD_transp_1"/>
    <property type="match status" value="1"/>
</dbReference>
<dbReference type="GO" id="GO:0042884">
    <property type="term" value="P:microcin transport"/>
    <property type="evidence" value="ECO:0007669"/>
    <property type="project" value="TreeGrafter"/>
</dbReference>
<dbReference type="InterPro" id="IPR000515">
    <property type="entry name" value="MetI-like"/>
</dbReference>
<dbReference type="OrthoDB" id="9778910at2"/>
<name>A0A377J799_9HELI</name>
<feature type="transmembrane region" description="Helical" evidence="7">
    <location>
        <begin position="9"/>
        <end position="30"/>
    </location>
</feature>
<dbReference type="RefSeq" id="WP_115011937.1">
    <property type="nucleotide sequence ID" value="NZ_UGHV01000001.1"/>
</dbReference>